<dbReference type="Gene3D" id="3.40.50.300">
    <property type="entry name" value="P-loop containing nucleotide triphosphate hydrolases"/>
    <property type="match status" value="1"/>
</dbReference>
<dbReference type="PANTHER" id="PTHR46312:SF2">
    <property type="entry name" value="NUCLEOTIDE-BINDING OLIGOMERIZATION DOMAIN-CONTAINING PROTEIN 2-LIKE"/>
    <property type="match status" value="1"/>
</dbReference>
<dbReference type="Pfam" id="PF22738">
    <property type="entry name" value="NNH7"/>
    <property type="match status" value="1"/>
</dbReference>
<dbReference type="HOGENOM" id="CLU_262369_0_0_11"/>
<protein>
    <recommendedName>
        <fullName evidence="1">AAA+ ATPase domain-containing protein</fullName>
    </recommendedName>
</protein>
<dbReference type="PANTHER" id="PTHR46312">
    <property type="entry name" value="NACHT DOMAIN-CONTAINING PROTEIN"/>
    <property type="match status" value="1"/>
</dbReference>
<evidence type="ECO:0000259" key="1">
    <source>
        <dbReference type="SMART" id="SM00382"/>
    </source>
</evidence>
<dbReference type="Proteomes" id="UP000013968">
    <property type="component" value="Chromosome"/>
</dbReference>
<dbReference type="RefSeq" id="WP_016333696.1">
    <property type="nucleotide sequence ID" value="NC_021252.1"/>
</dbReference>
<name>R4STS1_9PSEU</name>
<gene>
    <name evidence="2" type="ORF">AORI_3345</name>
</gene>
<evidence type="ECO:0000313" key="3">
    <source>
        <dbReference type="Proteomes" id="UP000013968"/>
    </source>
</evidence>
<organism evidence="2 3">
    <name type="scientific">Amycolatopsis keratiniphila</name>
    <dbReference type="NCBI Taxonomy" id="129921"/>
    <lineage>
        <taxon>Bacteria</taxon>
        <taxon>Bacillati</taxon>
        <taxon>Actinomycetota</taxon>
        <taxon>Actinomycetes</taxon>
        <taxon>Pseudonocardiales</taxon>
        <taxon>Pseudonocardiaceae</taxon>
        <taxon>Amycolatopsis</taxon>
        <taxon>Amycolatopsis japonica group</taxon>
    </lineage>
</organism>
<dbReference type="InterPro" id="IPR003959">
    <property type="entry name" value="ATPase_AAA_core"/>
</dbReference>
<dbReference type="InterPro" id="IPR054567">
    <property type="entry name" value="NNH7"/>
</dbReference>
<proteinExistence type="predicted"/>
<sequence>MEDLPFWRHPRTGACAPVNTPEMLPSMVVARNISYRDSLRILSGKDSQLVNEIDKILGGIILTSALAVGPGVLPAIGVKNQLRQLMESPLGKLGAKLKNSYIPELVDRIAAANALTVVLSVIEVTSEVVGGEWDNLLVTDDEIRRLLGLDGQETDPTLSAIVEHLSRTELPAPESVLPFSDTVEGVRSFAREYAKRLVAFLHGLQLRENLGASQKVDLDRRILATLPDRAGEKYEEYVCRLASDVPEFAMWLDLRQHEATRGDLAEKIGILKEKVDTQFGMTSSLLDQLGSLLSSGLVENKSSHRWIEGLRACYSAELTRTILETSDGSEVGLNIPTMREAYIDPLFKLAVDEDGPSMLSSEQWWRDREEQSDILRVMAGYLTSPRSMEVPLLLLGHPGAGKSTVARVLAAELAASDFLPIHVVLRKVSANASIQAQIEEALFLVLQERISWPALLASSPGLHPVLILDGFDELVQATGTSQSQYLEQVREFQWNSNVQGRSISVIVTSRTIVADRARVPRGTVALKLEPFNTAQITAWVDKWNIQNAQEFARLSIEPLDVETVIRYRDLSQHPILLLMLALYDSDGNPLTREKESLVGAALYERLFIRFARREIVNRQGANMEDRDIEKKIEEELYYLAIAALAMFNRGAQIINEDELELDLSALMGTVETSTVHDFQSRISRAHALVGSFYFVNKSEAAELRRDGEKGRNFNRSVTSRSFEFLHATFGEYLVARLFKNLLQNCRKIVSGDQPWEGSREVIQDDLIKALYSHEVLAQRQQILLFLAEMPTTVDERGSLVKTLGQLLERSGWDHVNHGYERYGPRSAGNVKRMAVYSVNLILSYAAFAKSINVKELFFGPARDESGHSSASQRWKQYALLWESQLEPDRWRSICSVLRLSLDGDGDGLVYQFSLGKDFEISKCINMRDSLHGGDYSSANYLWINDLMEQEIRRVELSPGLLNLPALAPSVHLFDNVGQSASTIFTAGSSFALDSIINNTPGNVALGSLFLTRIAYPQLDEKGKELLAHDYLVLLRTVGRTKSGGELPGETMRPRNSSAQRLARYVLHTLHANYSMLPSAVKYSILKATLSLGPSDADLEFYSSIIELTGKIANADGFSKELVGIARNAFAQLDASHLIETQPAVMLSMILNFETSGMPVSRIAEYGRLEDVFDLFDLVEIGRYVDPMIISRVFRLARSRMLVRWTARKTVEILPLLDDSSLSKLSATDWQFLVSCVKVFAADVAPRLYERFSEWLENLAPSSDGVTALEFDTTEEVRFARLASGTDWPR</sequence>
<accession>R4STS1</accession>
<reference evidence="2 3" key="1">
    <citation type="journal article" date="2013" name="BMC Genomics">
        <title>ContigScape: a Cytoscape plugin facilitating microbial genome gap closing.</title>
        <authorList>
            <person name="Tang B."/>
            <person name="Wang Q."/>
            <person name="Yang M."/>
            <person name="Xie F."/>
            <person name="Zhu Y."/>
            <person name="Zhuo Y."/>
            <person name="Wang S."/>
            <person name="Gao H."/>
            <person name="Ding X."/>
            <person name="Zhang L."/>
            <person name="Zhao G."/>
            <person name="Zheng H."/>
        </authorList>
    </citation>
    <scope>NUCLEOTIDE SEQUENCE [LARGE SCALE GENOMIC DNA]</scope>
    <source>
        <strain evidence="2 3">HCCB10007</strain>
    </source>
</reference>
<dbReference type="InterPro" id="IPR003593">
    <property type="entry name" value="AAA+_ATPase"/>
</dbReference>
<evidence type="ECO:0000313" key="2">
    <source>
        <dbReference type="EMBL" id="AGM05930.1"/>
    </source>
</evidence>
<dbReference type="PATRIC" id="fig|1156913.3.peg.3423"/>
<dbReference type="Pfam" id="PF00004">
    <property type="entry name" value="AAA"/>
    <property type="match status" value="1"/>
</dbReference>
<dbReference type="SUPFAM" id="SSF52540">
    <property type="entry name" value="P-loop containing nucleoside triphosphate hydrolases"/>
    <property type="match status" value="1"/>
</dbReference>
<dbReference type="InterPro" id="IPR027417">
    <property type="entry name" value="P-loop_NTPase"/>
</dbReference>
<keyword evidence="3" id="KW-1185">Reference proteome</keyword>
<dbReference type="KEGG" id="aoi:AORI_3345"/>
<dbReference type="GO" id="GO:0016887">
    <property type="term" value="F:ATP hydrolysis activity"/>
    <property type="evidence" value="ECO:0007669"/>
    <property type="project" value="InterPro"/>
</dbReference>
<dbReference type="SMART" id="SM00382">
    <property type="entry name" value="AAA"/>
    <property type="match status" value="1"/>
</dbReference>
<dbReference type="EMBL" id="CP003410">
    <property type="protein sequence ID" value="AGM05930.1"/>
    <property type="molecule type" value="Genomic_DNA"/>
</dbReference>
<feature type="domain" description="AAA+ ATPase" evidence="1">
    <location>
        <begin position="388"/>
        <end position="532"/>
    </location>
</feature>
<dbReference type="GO" id="GO:0005524">
    <property type="term" value="F:ATP binding"/>
    <property type="evidence" value="ECO:0007669"/>
    <property type="project" value="InterPro"/>
</dbReference>